<evidence type="ECO:0000313" key="1">
    <source>
        <dbReference type="EMBL" id="CAD8121459.1"/>
    </source>
</evidence>
<dbReference type="Proteomes" id="UP000692954">
    <property type="component" value="Unassembled WGS sequence"/>
</dbReference>
<reference evidence="1" key="1">
    <citation type="submission" date="2021-01" db="EMBL/GenBank/DDBJ databases">
        <authorList>
            <consortium name="Genoscope - CEA"/>
            <person name="William W."/>
        </authorList>
    </citation>
    <scope>NUCLEOTIDE SEQUENCE</scope>
</reference>
<keyword evidence="2" id="KW-1185">Reference proteome</keyword>
<sequence length="41" mass="4697">MTQIFINKNSPVCQDVPQMSYKIQVELSSAQNFARNLLNII</sequence>
<dbReference type="EMBL" id="CAJJDN010000132">
    <property type="protein sequence ID" value="CAD8121459.1"/>
    <property type="molecule type" value="Genomic_DNA"/>
</dbReference>
<proteinExistence type="predicted"/>
<gene>
    <name evidence="1" type="ORF">PSON_ATCC_30995.1.T1320111</name>
</gene>
<evidence type="ECO:0000313" key="2">
    <source>
        <dbReference type="Proteomes" id="UP000692954"/>
    </source>
</evidence>
<accession>A0A8S1R1E3</accession>
<protein>
    <submittedName>
        <fullName evidence="1">Uncharacterized protein</fullName>
    </submittedName>
</protein>
<name>A0A8S1R1E3_9CILI</name>
<organism evidence="1 2">
    <name type="scientific">Paramecium sonneborni</name>
    <dbReference type="NCBI Taxonomy" id="65129"/>
    <lineage>
        <taxon>Eukaryota</taxon>
        <taxon>Sar</taxon>
        <taxon>Alveolata</taxon>
        <taxon>Ciliophora</taxon>
        <taxon>Intramacronucleata</taxon>
        <taxon>Oligohymenophorea</taxon>
        <taxon>Peniculida</taxon>
        <taxon>Parameciidae</taxon>
        <taxon>Paramecium</taxon>
    </lineage>
</organism>
<comment type="caution">
    <text evidence="1">The sequence shown here is derived from an EMBL/GenBank/DDBJ whole genome shotgun (WGS) entry which is preliminary data.</text>
</comment>
<dbReference type="AlphaFoldDB" id="A0A8S1R1E3"/>